<dbReference type="InterPro" id="IPR025404">
    <property type="entry name" value="DUF4130"/>
</dbReference>
<reference evidence="3" key="1">
    <citation type="journal article" date="2019" name="Int. J. Syst. Evol. Microbiol.">
        <title>The Global Catalogue of Microorganisms (GCM) 10K type strain sequencing project: providing services to taxonomists for standard genome sequencing and annotation.</title>
        <authorList>
            <consortium name="The Broad Institute Genomics Platform"/>
            <consortium name="The Broad Institute Genome Sequencing Center for Infectious Disease"/>
            <person name="Wu L."/>
            <person name="Ma J."/>
        </authorList>
    </citation>
    <scope>NUCLEOTIDE SEQUENCE [LARGE SCALE GENOMIC DNA]</scope>
    <source>
        <strain evidence="3">KCTC 42217</strain>
    </source>
</reference>
<evidence type="ECO:0000259" key="1">
    <source>
        <dbReference type="Pfam" id="PF13566"/>
    </source>
</evidence>
<sequence>MTILIYDNTWPGFLTAIFDAYERKLEQARICPQRTLQPSLLYTPINIITDNVKAKRVWLGLEKKLSRTGLQNVYHSFLSELPAIEDHLLEYIRLALTLDGAEKAYGNSTILRGTQVAKMVYREKHRMEAFVRFQLTKDGIYYGAVDPDFNVLPILISHFEKRYADQKWLIYDLRRKYGIFYDLEKVQEIELDFAKPEGGDIRSIFSEEEEIYQTLWKDYFIHVNIKERRNIKLHLRHVPKRYWKYLIEKSP</sequence>
<dbReference type="Pfam" id="PF13566">
    <property type="entry name" value="DUF4130"/>
    <property type="match status" value="1"/>
</dbReference>
<evidence type="ECO:0000313" key="2">
    <source>
        <dbReference type="EMBL" id="MFD2164125.1"/>
    </source>
</evidence>
<keyword evidence="3" id="KW-1185">Reference proteome</keyword>
<dbReference type="EMBL" id="JBHUHZ010000003">
    <property type="protein sequence ID" value="MFD2164125.1"/>
    <property type="molecule type" value="Genomic_DNA"/>
</dbReference>
<comment type="caution">
    <text evidence="2">The sequence shown here is derived from an EMBL/GenBank/DDBJ whole genome shotgun (WGS) entry which is preliminary data.</text>
</comment>
<feature type="domain" description="DUF4130" evidence="1">
    <location>
        <begin position="84"/>
        <end position="248"/>
    </location>
</feature>
<dbReference type="InterPro" id="IPR023875">
    <property type="entry name" value="DNA_repair_put"/>
</dbReference>
<accession>A0ABW4ZQV6</accession>
<dbReference type="RefSeq" id="WP_255904517.1">
    <property type="nucleotide sequence ID" value="NZ_JAFMZO010000004.1"/>
</dbReference>
<gene>
    <name evidence="2" type="ORF">ACFSJU_17080</name>
</gene>
<protein>
    <submittedName>
        <fullName evidence="2">TIGR03915 family putative DNA repair protein</fullName>
    </submittedName>
</protein>
<proteinExistence type="predicted"/>
<name>A0ABW4ZQV6_9SPHI</name>
<dbReference type="NCBIfam" id="TIGR03915">
    <property type="entry name" value="SAM_7_link_chp"/>
    <property type="match status" value="1"/>
</dbReference>
<evidence type="ECO:0000313" key="3">
    <source>
        <dbReference type="Proteomes" id="UP001597387"/>
    </source>
</evidence>
<dbReference type="Proteomes" id="UP001597387">
    <property type="component" value="Unassembled WGS sequence"/>
</dbReference>
<organism evidence="2 3">
    <name type="scientific">Paradesertivirga mongoliensis</name>
    <dbReference type="NCBI Taxonomy" id="2100740"/>
    <lineage>
        <taxon>Bacteria</taxon>
        <taxon>Pseudomonadati</taxon>
        <taxon>Bacteroidota</taxon>
        <taxon>Sphingobacteriia</taxon>
        <taxon>Sphingobacteriales</taxon>
        <taxon>Sphingobacteriaceae</taxon>
        <taxon>Paradesertivirga</taxon>
    </lineage>
</organism>